<keyword evidence="3" id="KW-1185">Reference proteome</keyword>
<evidence type="ECO:0008006" key="5">
    <source>
        <dbReference type="Google" id="ProtNLM"/>
    </source>
</evidence>
<organism evidence="1 4">
    <name type="scientific">Trichoderma gamsii</name>
    <dbReference type="NCBI Taxonomy" id="398673"/>
    <lineage>
        <taxon>Eukaryota</taxon>
        <taxon>Fungi</taxon>
        <taxon>Dikarya</taxon>
        <taxon>Ascomycota</taxon>
        <taxon>Pezizomycotina</taxon>
        <taxon>Sordariomycetes</taxon>
        <taxon>Hypocreomycetidae</taxon>
        <taxon>Hypocreales</taxon>
        <taxon>Hypocreaceae</taxon>
        <taxon>Trichoderma</taxon>
    </lineage>
</organism>
<reference evidence="1 4" key="2">
    <citation type="submission" date="2017-02" db="EMBL/GenBank/DDBJ databases">
        <title>Genomes of Trichoderma spp. with biocontrol activity.</title>
        <authorList>
            <person name="Gardiner D."/>
            <person name="Kazan K."/>
            <person name="Vos C."/>
            <person name="Harvey P."/>
        </authorList>
    </citation>
    <scope>NUCLEOTIDE SEQUENCE [LARGE SCALE GENOMIC DNA]</scope>
    <source>
        <strain evidence="1 4">A5MH</strain>
    </source>
</reference>
<evidence type="ECO:0000313" key="3">
    <source>
        <dbReference type="Proteomes" id="UP000054821"/>
    </source>
</evidence>
<accession>A0A0W7W132</accession>
<dbReference type="GeneID" id="29981231"/>
<dbReference type="Proteomes" id="UP000236546">
    <property type="component" value="Unassembled WGS sequence"/>
</dbReference>
<dbReference type="AlphaFoldDB" id="A0A0W7W132"/>
<evidence type="ECO:0000313" key="1">
    <source>
        <dbReference type="EMBL" id="PNP39793.1"/>
    </source>
</evidence>
<protein>
    <recommendedName>
        <fullName evidence="5">Pyoverdine/dityrosine biosynthesis protein</fullName>
    </recommendedName>
</protein>
<dbReference type="EMBL" id="MTYH01000075">
    <property type="protein sequence ID" value="PNP39793.1"/>
    <property type="molecule type" value="Genomic_DNA"/>
</dbReference>
<dbReference type="Proteomes" id="UP000054821">
    <property type="component" value="Unassembled WGS sequence"/>
</dbReference>
<dbReference type="STRING" id="398673.A0A0W7W132"/>
<name>A0A0W7W132_9HYPO</name>
<comment type="caution">
    <text evidence="1">The sequence shown here is derived from an EMBL/GenBank/DDBJ whole genome shotgun (WGS) entry which is preliminary data.</text>
</comment>
<gene>
    <name evidence="2" type="ORF">TGAM01_v203524</name>
    <name evidence="1" type="ORF">TGAMA5MH_08312</name>
</gene>
<dbReference type="PANTHER" id="PTHR37285:SF5">
    <property type="entry name" value="SPORE WALL MATURATION PROTEIN DIT1"/>
    <property type="match status" value="1"/>
</dbReference>
<evidence type="ECO:0000313" key="2">
    <source>
        <dbReference type="EMBL" id="PON27757.1"/>
    </source>
</evidence>
<sequence>MSGPSVTLPVGVDVAAFDTASKILQVINRYSLKRSSDTTAKADEGALKYLAVIYSYVKANATIPMALPGFPFKSPNSQPGSGKVLGKLPDKAEELSLAHLNGLCLSIKEVYPPGAQLTIISDGLTYNDLLGVSDLDVWNYGETLRAIATAKGHTHITFARLQDLVAITLPDQLEEMIYVANASNFRRALLNGFSSPDWSWETASQREDVQLTYKGYIKAVGIDLQHMYDITDDASRAKFQQGLEYIAQQMLARGDAFANAIGQKYKDYVRLSIHASTGAAKLSINLLPTDSSYTTPWHCAVAYKLDGTITTSKRSDFDNDSSYELVYERDRPSHYREKSASS</sequence>
<dbReference type="OrthoDB" id="429813at2759"/>
<dbReference type="InterPro" id="IPR007817">
    <property type="entry name" value="Isocyanide_synthase_DIT1"/>
</dbReference>
<dbReference type="EMBL" id="JPDN02000009">
    <property type="protein sequence ID" value="PON27757.1"/>
    <property type="molecule type" value="Genomic_DNA"/>
</dbReference>
<dbReference type="RefSeq" id="XP_018665419.1">
    <property type="nucleotide sequence ID" value="XM_018801148.1"/>
</dbReference>
<reference evidence="2" key="3">
    <citation type="submission" date="2017-08" db="EMBL/GenBank/DDBJ databases">
        <title>Trichoderma gamsii strain T6085, whole genome shotgun sequencing project.</title>
        <authorList>
            <person name="Baroncelli R."/>
        </authorList>
    </citation>
    <scope>NUCLEOTIDE SEQUENCE</scope>
    <source>
        <strain evidence="2">T6085</strain>
    </source>
</reference>
<reference evidence="2 3" key="1">
    <citation type="journal article" date="2016" name="Genome Announc.">
        <title>Draft Whole-Genome Sequence of Trichoderma gamsii T6085, a Promising Biocontrol Agent of Fusarium Head Blight on Wheat.</title>
        <authorList>
            <person name="Baroncelli R."/>
            <person name="Zapparata A."/>
            <person name="Piaggeschi G."/>
            <person name="Sarrocco S."/>
            <person name="Vannacci G."/>
        </authorList>
    </citation>
    <scope>NUCLEOTIDE SEQUENCE [LARGE SCALE GENOMIC DNA]</scope>
    <source>
        <strain evidence="2 3">T6085</strain>
    </source>
</reference>
<dbReference type="PANTHER" id="PTHR37285">
    <property type="entry name" value="SPORE WALL MATURATION PROTEIN DIT1"/>
    <property type="match status" value="1"/>
</dbReference>
<dbReference type="Pfam" id="PF05141">
    <property type="entry name" value="DIT1_PvcA"/>
    <property type="match status" value="1"/>
</dbReference>
<proteinExistence type="predicted"/>
<evidence type="ECO:0000313" key="4">
    <source>
        <dbReference type="Proteomes" id="UP000236546"/>
    </source>
</evidence>